<dbReference type="InterPro" id="IPR014710">
    <property type="entry name" value="RmlC-like_jellyroll"/>
</dbReference>
<reference evidence="2" key="1">
    <citation type="journal article" date="2012" name="Nature">
        <title>The oyster genome reveals stress adaptation and complexity of shell formation.</title>
        <authorList>
            <person name="Zhang G."/>
            <person name="Fang X."/>
            <person name="Guo X."/>
            <person name="Li L."/>
            <person name="Luo R."/>
            <person name="Xu F."/>
            <person name="Yang P."/>
            <person name="Zhang L."/>
            <person name="Wang X."/>
            <person name="Qi H."/>
            <person name="Xiong Z."/>
            <person name="Que H."/>
            <person name="Xie Y."/>
            <person name="Holland P.W."/>
            <person name="Paps J."/>
            <person name="Zhu Y."/>
            <person name="Wu F."/>
            <person name="Chen Y."/>
            <person name="Wang J."/>
            <person name="Peng C."/>
            <person name="Meng J."/>
            <person name="Yang L."/>
            <person name="Liu J."/>
            <person name="Wen B."/>
            <person name="Zhang N."/>
            <person name="Huang Z."/>
            <person name="Zhu Q."/>
            <person name="Feng Y."/>
            <person name="Mount A."/>
            <person name="Hedgecock D."/>
            <person name="Xu Z."/>
            <person name="Liu Y."/>
            <person name="Domazet-Loso T."/>
            <person name="Du Y."/>
            <person name="Sun X."/>
            <person name="Zhang S."/>
            <person name="Liu B."/>
            <person name="Cheng P."/>
            <person name="Jiang X."/>
            <person name="Li J."/>
            <person name="Fan D."/>
            <person name="Wang W."/>
            <person name="Fu W."/>
            <person name="Wang T."/>
            <person name="Wang B."/>
            <person name="Zhang J."/>
            <person name="Peng Z."/>
            <person name="Li Y."/>
            <person name="Li N."/>
            <person name="Wang J."/>
            <person name="Chen M."/>
            <person name="He Y."/>
            <person name="Tan F."/>
            <person name="Song X."/>
            <person name="Zheng Q."/>
            <person name="Huang R."/>
            <person name="Yang H."/>
            <person name="Du X."/>
            <person name="Chen L."/>
            <person name="Yang M."/>
            <person name="Gaffney P.M."/>
            <person name="Wang S."/>
            <person name="Luo L."/>
            <person name="She Z."/>
            <person name="Ming Y."/>
            <person name="Huang W."/>
            <person name="Zhang S."/>
            <person name="Huang B."/>
            <person name="Zhang Y."/>
            <person name="Qu T."/>
            <person name="Ni P."/>
            <person name="Miao G."/>
            <person name="Wang J."/>
            <person name="Wang Q."/>
            <person name="Steinberg C.E."/>
            <person name="Wang H."/>
            <person name="Li N."/>
            <person name="Qian L."/>
            <person name="Zhang G."/>
            <person name="Li Y."/>
            <person name="Yang H."/>
            <person name="Liu X."/>
            <person name="Wang J."/>
            <person name="Yin Y."/>
            <person name="Wang J."/>
        </authorList>
    </citation>
    <scope>NUCLEOTIDE SEQUENCE [LARGE SCALE GENOMIC DNA]</scope>
    <source>
        <strain evidence="2">05x7-T-G4-1.051#20</strain>
    </source>
</reference>
<name>K1QQM3_MAGGI</name>
<dbReference type="InterPro" id="IPR041667">
    <property type="entry name" value="Cupin_8"/>
</dbReference>
<gene>
    <name evidence="2" type="ORF">CGI_10010450</name>
</gene>
<sequence>MNNPYKKWMVVLSVLFHCTGFGEASCIGLDSLMQRAKSSCVVAHLTGECIDPDENDEFDEFLNLRNISRTLSEDIGVFVGYIGISEKWADETPINNGELDVGDVVLFKKMKKETDFLDPSPQPTHLDPIVYKRKEGHKSLIDFVNIECEIYITENGSLSEQGVHREEILRERFHVKNISNVKFKDAFHSYCFTEGEFCEVNRNNIYQDEEKLPECEKLESLPSKDEFFHKFVKKSKPVIFKSILRDWPAFTKWSNAYLRETFGQKHIQFQMSPNGDYEGVEPLSLWENAIRDELVNTDNLPFPDLVLVRPAPVNGTFSIFLDIIEGLSKGTLTNFSAYFQYSSIPEYLPELEKDLREDLLFPGLLINRQELNIWLSDGHTRGKLHFDDYENFLCQISGKKEVIMFDPNNNHQLYEGHLQEATLNLNWTTKSFHRRHVNNVTNAVMSPVNMVKPDFSRFPLFGETYPLNCTLEEGDVLYMPSFWWHEVQSFPNVTARRNLAVNFWARSTCVVAYVTDDCQISEQTIGYISFQNLRNLSLNHELGVLVGFVDIKDSWPDKTMLTATNGTVKNGDVLLFEKVQKDYIDLEATIPESLDPDVLGNTQTLEDLIELVNRGCNTYFTATGSLSRQGLHREEILGSMFHVKNISNVQSKDAFLQKCFQDDQFCYADGKSQTRANIPKLPECEKIDLPSKTDFFNNYLKKSKPVIFKNVLQNWPAFTKWSNEYLREKYGQKIVKFQLTPHGEFERIEHRNEWGNQNQIKLPKFLTDKMPFPDLVMARPAAKVGNLSFFLDILEGVSNGSISNLSVYFEYASIPEFLPELEEDIREDTLLGDISKRDQLNIWLGDGQTVGKMHFDGSDNFLCQMRGKKQVILIDPHSNHQLYEGHIQEATMSYNFSSHSFERQHLLDETVYVWTPFDISNPDYSRFPLFGETYPMNCTVEEGEVLFIPSFWWHEVKSFPNVTEGRNLAINFWYEPFFERNYPCPECQLDINPTYRDML</sequence>
<feature type="domain" description="JmjC" evidence="1">
    <location>
        <begin position="337"/>
        <end position="522"/>
    </location>
</feature>
<dbReference type="PROSITE" id="PS51184">
    <property type="entry name" value="JMJC"/>
    <property type="match status" value="2"/>
</dbReference>
<dbReference type="HOGENOM" id="CLU_300007_0_0_1"/>
<evidence type="ECO:0000313" key="2">
    <source>
        <dbReference type="EMBL" id="EKC23806.1"/>
    </source>
</evidence>
<protein>
    <submittedName>
        <fullName evidence="2">JmjC domain-containing protein 7</fullName>
    </submittedName>
</protein>
<evidence type="ECO:0000259" key="1">
    <source>
        <dbReference type="PROSITE" id="PS51184"/>
    </source>
</evidence>
<proteinExistence type="predicted"/>
<dbReference type="SMART" id="SM00558">
    <property type="entry name" value="JmjC"/>
    <property type="match status" value="2"/>
</dbReference>
<dbReference type="PANTHER" id="PTHR12461:SF83">
    <property type="entry name" value="JMJC DOMAIN-CONTAINING PROTEIN"/>
    <property type="match status" value="1"/>
</dbReference>
<dbReference type="SUPFAM" id="SSF51197">
    <property type="entry name" value="Clavaminate synthase-like"/>
    <property type="match status" value="2"/>
</dbReference>
<feature type="domain" description="JmjC" evidence="1">
    <location>
        <begin position="803"/>
        <end position="989"/>
    </location>
</feature>
<dbReference type="InParanoid" id="K1QQM3"/>
<dbReference type="Gene3D" id="2.60.120.10">
    <property type="entry name" value="Jelly Rolls"/>
    <property type="match status" value="2"/>
</dbReference>
<dbReference type="EMBL" id="JH818604">
    <property type="protein sequence ID" value="EKC23806.1"/>
    <property type="molecule type" value="Genomic_DNA"/>
</dbReference>
<dbReference type="AlphaFoldDB" id="K1QQM3"/>
<organism evidence="2">
    <name type="scientific">Magallana gigas</name>
    <name type="common">Pacific oyster</name>
    <name type="synonym">Crassostrea gigas</name>
    <dbReference type="NCBI Taxonomy" id="29159"/>
    <lineage>
        <taxon>Eukaryota</taxon>
        <taxon>Metazoa</taxon>
        <taxon>Spiralia</taxon>
        <taxon>Lophotrochozoa</taxon>
        <taxon>Mollusca</taxon>
        <taxon>Bivalvia</taxon>
        <taxon>Autobranchia</taxon>
        <taxon>Pteriomorphia</taxon>
        <taxon>Ostreida</taxon>
        <taxon>Ostreoidea</taxon>
        <taxon>Ostreidae</taxon>
        <taxon>Magallana</taxon>
    </lineage>
</organism>
<accession>K1QQM3</accession>
<dbReference type="InterPro" id="IPR003347">
    <property type="entry name" value="JmjC_dom"/>
</dbReference>
<dbReference type="PANTHER" id="PTHR12461">
    <property type="entry name" value="HYPOXIA-INDUCIBLE FACTOR 1 ALPHA INHIBITOR-RELATED"/>
    <property type="match status" value="1"/>
</dbReference>
<dbReference type="Pfam" id="PF13621">
    <property type="entry name" value="Cupin_8"/>
    <property type="match status" value="2"/>
</dbReference>